<protein>
    <submittedName>
        <fullName evidence="1">Uncharacterized protein</fullName>
    </submittedName>
</protein>
<evidence type="ECO:0000313" key="2">
    <source>
        <dbReference type="Proteomes" id="UP000533641"/>
    </source>
</evidence>
<accession>A0A7W6RTL8</accession>
<evidence type="ECO:0000313" key="1">
    <source>
        <dbReference type="EMBL" id="MBB4278395.1"/>
    </source>
</evidence>
<sequence length="38" mass="4064">MLGELAALDPEEINHDLGSFCPAADAAVYRDEIAFANN</sequence>
<dbReference type="Proteomes" id="UP000533641">
    <property type="component" value="Unassembled WGS sequence"/>
</dbReference>
<proteinExistence type="predicted"/>
<dbReference type="AlphaFoldDB" id="A0A7W6RTL8"/>
<comment type="caution">
    <text evidence="1">The sequence shown here is derived from an EMBL/GenBank/DDBJ whole genome shotgun (WGS) entry which is preliminary data.</text>
</comment>
<gene>
    <name evidence="1" type="ORF">GGE12_006206</name>
</gene>
<reference evidence="1 2" key="1">
    <citation type="submission" date="2020-08" db="EMBL/GenBank/DDBJ databases">
        <title>Genomic Encyclopedia of Type Strains, Phase IV (KMG-V): Genome sequencing to study the core and pangenomes of soil and plant-associated prokaryotes.</title>
        <authorList>
            <person name="Whitman W."/>
        </authorList>
    </citation>
    <scope>NUCLEOTIDE SEQUENCE [LARGE SCALE GENOMIC DNA]</scope>
    <source>
        <strain evidence="1 2">SEMIA 402</strain>
    </source>
</reference>
<name>A0A7W6RTL8_9HYPH</name>
<organism evidence="1 2">
    <name type="scientific">Rhizobium mongolense</name>
    <dbReference type="NCBI Taxonomy" id="57676"/>
    <lineage>
        <taxon>Bacteria</taxon>
        <taxon>Pseudomonadati</taxon>
        <taxon>Pseudomonadota</taxon>
        <taxon>Alphaproteobacteria</taxon>
        <taxon>Hyphomicrobiales</taxon>
        <taxon>Rhizobiaceae</taxon>
        <taxon>Rhizobium/Agrobacterium group</taxon>
        <taxon>Rhizobium</taxon>
    </lineage>
</organism>
<dbReference type="EMBL" id="JACIGM010000018">
    <property type="protein sequence ID" value="MBB4278395.1"/>
    <property type="molecule type" value="Genomic_DNA"/>
</dbReference>